<protein>
    <recommendedName>
        <fullName evidence="3">N-acetyltransferase domain-containing protein</fullName>
    </recommendedName>
</protein>
<dbReference type="InterPro" id="IPR016181">
    <property type="entry name" value="Acyl_CoA_acyltransferase"/>
</dbReference>
<evidence type="ECO:0000313" key="1">
    <source>
        <dbReference type="EMBL" id="AAZ24784.1"/>
    </source>
</evidence>
<name>Q47U77_COLP3</name>
<proteinExistence type="predicted"/>
<dbReference type="EMBL" id="CP000083">
    <property type="protein sequence ID" value="AAZ24784.1"/>
    <property type="molecule type" value="Genomic_DNA"/>
</dbReference>
<organism evidence="1 2">
    <name type="scientific">Colwellia psychrerythraea (strain 34H / ATCC BAA-681)</name>
    <name type="common">Vibrio psychroerythus</name>
    <dbReference type="NCBI Taxonomy" id="167879"/>
    <lineage>
        <taxon>Bacteria</taxon>
        <taxon>Pseudomonadati</taxon>
        <taxon>Pseudomonadota</taxon>
        <taxon>Gammaproteobacteria</taxon>
        <taxon>Alteromonadales</taxon>
        <taxon>Colwelliaceae</taxon>
        <taxon>Colwellia</taxon>
    </lineage>
</organism>
<dbReference type="Proteomes" id="UP000000547">
    <property type="component" value="Chromosome"/>
</dbReference>
<accession>Q47U77</accession>
<dbReference type="KEGG" id="cps:CPS_5007"/>
<dbReference type="STRING" id="167879.CPS_5007"/>
<evidence type="ECO:0008006" key="3">
    <source>
        <dbReference type="Google" id="ProtNLM"/>
    </source>
</evidence>
<dbReference type="AlphaFoldDB" id="Q47U77"/>
<dbReference type="RefSeq" id="WP_011045726.1">
    <property type="nucleotide sequence ID" value="NC_003910.7"/>
</dbReference>
<reference evidence="1" key="1">
    <citation type="journal article" date="2005" name="Proc. Natl. Acad. Sci. U.S.A.">
        <title>The psychrophilic lifestyle as revealed by the genome sequence of Colwellia psychrerythraea 34H through genomic and proteomic analyses.</title>
        <authorList>
            <person name="Methe B.A."/>
            <person name="Nelson K.E."/>
            <person name="Deming J.W."/>
            <person name="Momen B."/>
            <person name="Melamud E."/>
            <person name="Zhang X."/>
            <person name="Moult J."/>
            <person name="Madupu R."/>
            <person name="Nelson W.C."/>
            <person name="Dodson R.J."/>
            <person name="Brinkac L.M."/>
            <person name="Daugherty S.C."/>
            <person name="Durkin A.S."/>
            <person name="DeBoy R.T."/>
            <person name="Kolonay J.F."/>
            <person name="Sullivan S.A."/>
            <person name="Zhou L."/>
            <person name="Davidsen T.M."/>
            <person name="Wu M."/>
            <person name="Huston A.L."/>
            <person name="Lewis M."/>
            <person name="Weaver B."/>
            <person name="Weidman J.F."/>
            <person name="Khouri H."/>
            <person name="Utterback T.R."/>
            <person name="Feldblyum T.V."/>
            <person name="Fraser C.M."/>
        </authorList>
    </citation>
    <scope>NUCLEOTIDE SEQUENCE [LARGE SCALE GENOMIC DNA]</scope>
    <source>
        <strain evidence="1">34H</strain>
    </source>
</reference>
<dbReference type="SUPFAM" id="SSF55729">
    <property type="entry name" value="Acyl-CoA N-acyltransferases (Nat)"/>
    <property type="match status" value="1"/>
</dbReference>
<sequence>MVIHKINKLIATIKTQGIRKAIVKVAAQFKFSYKYYFIYTYNLNSSSPAIAVNEAINTNENDYSIKWWSESDFCKNKTTYLEKRSDMTDSYIENWLPLGHQTVVARSLPNNDIIGDMWLAFDNFPFPSKSKSLRDWAIENHYGYAFMAFVQPSHRGKKILPCLMNEQLKLVKDNNKKGLMALIMPKSKSSHKSFSSMGFKRVGKLHVLQLFSNNHTWISV</sequence>
<evidence type="ECO:0000313" key="2">
    <source>
        <dbReference type="Proteomes" id="UP000000547"/>
    </source>
</evidence>
<dbReference type="HOGENOM" id="CLU_1254161_0_0_6"/>
<dbReference type="Gene3D" id="3.40.630.30">
    <property type="match status" value="1"/>
</dbReference>
<gene>
    <name evidence="1" type="ordered locus">CPS_5007</name>
</gene>